<protein>
    <recommendedName>
        <fullName evidence="2">Knr4/Smi1-like domain-containing protein</fullName>
    </recommendedName>
</protein>
<feature type="domain" description="Knr4/Smi1-like" evidence="2">
    <location>
        <begin position="19"/>
        <end position="157"/>
    </location>
</feature>
<feature type="region of interest" description="Disordered" evidence="1">
    <location>
        <begin position="373"/>
        <end position="409"/>
    </location>
</feature>
<evidence type="ECO:0000313" key="4">
    <source>
        <dbReference type="Proteomes" id="UP000052982"/>
    </source>
</evidence>
<dbReference type="InterPro" id="IPR018958">
    <property type="entry name" value="Knr4/Smi1-like_dom"/>
</dbReference>
<reference evidence="3 4" key="1">
    <citation type="submission" date="2015-10" db="EMBL/GenBank/DDBJ databases">
        <title>Draft genome sequence of Streptomyces griseoruber DSM 40281, type strain for the species Streptomyces griseoruber.</title>
        <authorList>
            <person name="Ruckert C."/>
            <person name="Winkler A."/>
            <person name="Kalinowski J."/>
            <person name="Kampfer P."/>
            <person name="Glaeser S."/>
        </authorList>
    </citation>
    <scope>NUCLEOTIDE SEQUENCE [LARGE SCALE GENOMIC DNA]</scope>
    <source>
        <strain evidence="3 4">DSM 40281</strain>
    </source>
</reference>
<feature type="domain" description="Knr4/Smi1-like" evidence="2">
    <location>
        <begin position="231"/>
        <end position="364"/>
    </location>
</feature>
<evidence type="ECO:0000313" key="3">
    <source>
        <dbReference type="EMBL" id="KUN76881.1"/>
    </source>
</evidence>
<dbReference type="SMART" id="SM00860">
    <property type="entry name" value="SMI1_KNR4"/>
    <property type="match status" value="2"/>
</dbReference>
<dbReference type="OrthoDB" id="5572373at2"/>
<organism evidence="3 4">
    <name type="scientific">Streptomyces griseoruber</name>
    <dbReference type="NCBI Taxonomy" id="1943"/>
    <lineage>
        <taxon>Bacteria</taxon>
        <taxon>Bacillati</taxon>
        <taxon>Actinomycetota</taxon>
        <taxon>Actinomycetes</taxon>
        <taxon>Kitasatosporales</taxon>
        <taxon>Streptomycetaceae</taxon>
        <taxon>Streptomyces</taxon>
    </lineage>
</organism>
<dbReference type="STRING" id="1943.AQJ64_35435"/>
<dbReference type="EMBL" id="LMWW01000063">
    <property type="protein sequence ID" value="KUN76881.1"/>
    <property type="molecule type" value="Genomic_DNA"/>
</dbReference>
<evidence type="ECO:0000256" key="1">
    <source>
        <dbReference type="SAM" id="MobiDB-lite"/>
    </source>
</evidence>
<dbReference type="RefSeq" id="WP_059203311.1">
    <property type="nucleotide sequence ID" value="NZ_JBIRTR010000010.1"/>
</dbReference>
<dbReference type="AlphaFoldDB" id="A0A101SMZ1"/>
<comment type="caution">
    <text evidence="3">The sequence shown here is derived from an EMBL/GenBank/DDBJ whole genome shotgun (WGS) entry which is preliminary data.</text>
</comment>
<dbReference type="Gene3D" id="3.40.1580.10">
    <property type="entry name" value="SMI1/KNR4-like"/>
    <property type="match status" value="1"/>
</dbReference>
<dbReference type="InterPro" id="IPR037883">
    <property type="entry name" value="Knr4/Smi1-like_sf"/>
</dbReference>
<accession>A0A101SMZ1</accession>
<dbReference type="Pfam" id="PF14568">
    <property type="entry name" value="SUKH_6"/>
    <property type="match status" value="1"/>
</dbReference>
<evidence type="ECO:0000259" key="2">
    <source>
        <dbReference type="SMART" id="SM00860"/>
    </source>
</evidence>
<name>A0A101SMZ1_9ACTN</name>
<dbReference type="SUPFAM" id="SSF160631">
    <property type="entry name" value="SMI1/KNR4-like"/>
    <property type="match status" value="2"/>
</dbReference>
<keyword evidence="4" id="KW-1185">Reference proteome</keyword>
<proteinExistence type="predicted"/>
<sequence length="409" mass="45455">MLDDLADFTAPDPGRPPVPVPVDWAAVEEWLGTRLPADYKRLADRYGPVDFGKYLWVHVPCADERFDYGTWLGRTHREARIALRDLPREERFAVRPEPGGLLAWGCSRGTDDLFWDTSVSDDPDAWTVVVRHRDSVPGSGLLPWHRYDLTLTGYLRQTVRETWELPSPPGPLLGPLPGTVARTAFLPCAGPWTPPAPVGPRLTAAERAVALETGTGLDALRLLTPPPARPHLGDGSWEQLAEQLGVRLPGEYTQVMEAYGCGTWSGWLRFPAPLRTRAPRFTAYVEEVLEAYESLREGYAEWYPLATFPAPGGFLPFADSIDGDHLGWLTEGEDPDAWPLVFWPRHADQGAPLEQGLIDTLLAWQRGRLGGPGLCRPDEEDDPVEFARFDPWDDDAADAADTSDPSRHI</sequence>
<dbReference type="Proteomes" id="UP000052982">
    <property type="component" value="Unassembled WGS sequence"/>
</dbReference>
<gene>
    <name evidence="3" type="ORF">AQJ64_35435</name>
</gene>